<comment type="caution">
    <text evidence="11">The sequence shown here is derived from an EMBL/GenBank/DDBJ whole genome shotgun (WGS) entry which is preliminary data.</text>
</comment>
<reference evidence="11" key="1">
    <citation type="submission" date="2020-06" db="EMBL/GenBank/DDBJ databases">
        <title>WGS assembly of Ceratodon purpureus strain R40.</title>
        <authorList>
            <person name="Carey S.B."/>
            <person name="Jenkins J."/>
            <person name="Shu S."/>
            <person name="Lovell J.T."/>
            <person name="Sreedasyam A."/>
            <person name="Maumus F."/>
            <person name="Tiley G.P."/>
            <person name="Fernandez-Pozo N."/>
            <person name="Barry K."/>
            <person name="Chen C."/>
            <person name="Wang M."/>
            <person name="Lipzen A."/>
            <person name="Daum C."/>
            <person name="Saski C.A."/>
            <person name="Payton A.C."/>
            <person name="Mcbreen J.C."/>
            <person name="Conrad R.E."/>
            <person name="Kollar L.M."/>
            <person name="Olsson S."/>
            <person name="Huttunen S."/>
            <person name="Landis J.B."/>
            <person name="Wickett N.J."/>
            <person name="Johnson M.G."/>
            <person name="Rensing S.A."/>
            <person name="Grimwood J."/>
            <person name="Schmutz J."/>
            <person name="Mcdaniel S.F."/>
        </authorList>
    </citation>
    <scope>NUCLEOTIDE SEQUENCE</scope>
    <source>
        <strain evidence="11">R40</strain>
    </source>
</reference>
<feature type="transmembrane region" description="Helical" evidence="7">
    <location>
        <begin position="369"/>
        <end position="392"/>
    </location>
</feature>
<dbReference type="AlphaFoldDB" id="A0A8T0I162"/>
<evidence type="ECO:0000256" key="3">
    <source>
        <dbReference type="ARBA" id="ARBA00022448"/>
    </source>
</evidence>
<proteinExistence type="inferred from homology"/>
<organism evidence="11 12">
    <name type="scientific">Ceratodon purpureus</name>
    <name type="common">Fire moss</name>
    <name type="synonym">Dicranum purpureum</name>
    <dbReference type="NCBI Taxonomy" id="3225"/>
    <lineage>
        <taxon>Eukaryota</taxon>
        <taxon>Viridiplantae</taxon>
        <taxon>Streptophyta</taxon>
        <taxon>Embryophyta</taxon>
        <taxon>Bryophyta</taxon>
        <taxon>Bryophytina</taxon>
        <taxon>Bryopsida</taxon>
        <taxon>Dicranidae</taxon>
        <taxon>Pseudoditrichales</taxon>
        <taxon>Ditrichaceae</taxon>
        <taxon>Ceratodon</taxon>
    </lineage>
</organism>
<keyword evidence="12" id="KW-1185">Reference proteome</keyword>
<evidence type="ECO:0000259" key="8">
    <source>
        <dbReference type="Pfam" id="PF02714"/>
    </source>
</evidence>
<feature type="transmembrane region" description="Helical" evidence="7">
    <location>
        <begin position="652"/>
        <end position="669"/>
    </location>
</feature>
<feature type="transmembrane region" description="Helical" evidence="7">
    <location>
        <begin position="6"/>
        <end position="28"/>
    </location>
</feature>
<keyword evidence="6 7" id="KW-0472">Membrane</keyword>
<evidence type="ECO:0000313" key="11">
    <source>
        <dbReference type="EMBL" id="KAG0576655.1"/>
    </source>
</evidence>
<evidence type="ECO:0000259" key="10">
    <source>
        <dbReference type="Pfam" id="PF14703"/>
    </source>
</evidence>
<dbReference type="InterPro" id="IPR003864">
    <property type="entry name" value="CSC1/OSCA1-like_7TM"/>
</dbReference>
<gene>
    <name evidence="11" type="ORF">KC19_5G096600</name>
</gene>
<sequence>MVQQASFITSLVTSCVVFLVLNLVYIILHRRPGNAVIYYPLRLLRGEDAATVAKRHGAFTWIVESFRATEDDIVAAGGLDAAVYMHLFTAALEIVFFSALFCVPVLITLSSRSNYNQVQQSRDANFTYTSFDNLGMGNVEPSSRKIWAFLIGMFWVSIVTYFVLWTSYRRILNMRDRVQGSAYARPQQFVVLVRDIPKTDGKETRTEQVERFFSKVHPGEYSRVQPVHKIKPVEKIFSEREEALRKLEHAEAVWELSKKKEGGGDGKRPVHRTGFMGLWGPKVDSIDYLRDKSQELTPELEKEQRRTRQDLEKDAAFVIFKDRREATEAAQVVHAPHALKWKVNQAPEPEEVCWNSLYIPAWSRAIRRIIVNTLTVLLIVFYMIPIAFVAGLTTLENLEKLLPFIKSLLKIPVLAEAIQAYLPQLALLIFLALLPKIMLILSQAEGFASQSQVVRSASSKYFYFIIFNVFLGVTIFGAVFSNISSVNFLISQSNLSPTKVVQLFGSKLPPVASYYITYVALKFFIGYGLELSRLVPLLLFTFKRKFKCKTERELKEAWAPGAFTYHKNIASDLLILTISLCYAVIAPLILPFAIMYYALGWLIMRNQALNVHVPDWESHGSFWPHIHNRILAALLVAQITALGYFGVKQFPFTPVLVVLPIASAIFYVFCRNNYYPSIRYVSLWTASEVPKAKPPPGAIAEAYTPACLQEGHPGIRDRRSNLATQLDSSINAVL</sequence>
<feature type="transmembrane region" description="Helical" evidence="7">
    <location>
        <begin position="421"/>
        <end position="441"/>
    </location>
</feature>
<dbReference type="InterPro" id="IPR027815">
    <property type="entry name" value="CSC1/OSCA1-like_cyt"/>
</dbReference>
<dbReference type="GO" id="GO:0005227">
    <property type="term" value="F:calcium-activated cation channel activity"/>
    <property type="evidence" value="ECO:0007669"/>
    <property type="project" value="InterPro"/>
</dbReference>
<feature type="transmembrane region" description="Helical" evidence="7">
    <location>
        <begin position="515"/>
        <end position="542"/>
    </location>
</feature>
<dbReference type="Pfam" id="PF14703">
    <property type="entry name" value="PHM7_cyt"/>
    <property type="match status" value="1"/>
</dbReference>
<dbReference type="GO" id="GO:0005886">
    <property type="term" value="C:plasma membrane"/>
    <property type="evidence" value="ECO:0007669"/>
    <property type="project" value="TreeGrafter"/>
</dbReference>
<keyword evidence="4 7" id="KW-0812">Transmembrane</keyword>
<dbReference type="EMBL" id="CM026425">
    <property type="protein sequence ID" value="KAG0576655.1"/>
    <property type="molecule type" value="Genomic_DNA"/>
</dbReference>
<evidence type="ECO:0000256" key="2">
    <source>
        <dbReference type="ARBA" id="ARBA00007779"/>
    </source>
</evidence>
<dbReference type="InterPro" id="IPR032880">
    <property type="entry name" value="CSC1/OSCA1-like_N"/>
</dbReference>
<evidence type="ECO:0000313" key="12">
    <source>
        <dbReference type="Proteomes" id="UP000822688"/>
    </source>
</evidence>
<name>A0A8T0I162_CERPU</name>
<dbReference type="InterPro" id="IPR045122">
    <property type="entry name" value="Csc1-like"/>
</dbReference>
<feature type="transmembrane region" description="Helical" evidence="7">
    <location>
        <begin position="573"/>
        <end position="599"/>
    </location>
</feature>
<dbReference type="PANTHER" id="PTHR13018:SF100">
    <property type="entry name" value="CSC1-LIKE PROTEIN ERD4"/>
    <property type="match status" value="1"/>
</dbReference>
<evidence type="ECO:0000256" key="1">
    <source>
        <dbReference type="ARBA" id="ARBA00004141"/>
    </source>
</evidence>
<comment type="similarity">
    <text evidence="2">Belongs to the CSC1 (TC 1.A.17) family.</text>
</comment>
<accession>A0A8T0I162</accession>
<feature type="transmembrane region" description="Helical" evidence="7">
    <location>
        <begin position="87"/>
        <end position="107"/>
    </location>
</feature>
<keyword evidence="5 7" id="KW-1133">Transmembrane helix</keyword>
<evidence type="ECO:0000256" key="4">
    <source>
        <dbReference type="ARBA" id="ARBA00022692"/>
    </source>
</evidence>
<comment type="subcellular location">
    <subcellularLocation>
        <location evidence="1">Membrane</location>
        <topology evidence="1">Multi-pass membrane protein</topology>
    </subcellularLocation>
</comment>
<keyword evidence="3" id="KW-0813">Transport</keyword>
<dbReference type="PANTHER" id="PTHR13018">
    <property type="entry name" value="PROBABLE MEMBRANE PROTEIN DUF221-RELATED"/>
    <property type="match status" value="1"/>
</dbReference>
<protein>
    <submittedName>
        <fullName evidence="11">Uncharacterized protein</fullName>
    </submittedName>
</protein>
<feature type="transmembrane region" description="Helical" evidence="7">
    <location>
        <begin position="461"/>
        <end position="483"/>
    </location>
</feature>
<evidence type="ECO:0000256" key="7">
    <source>
        <dbReference type="SAM" id="Phobius"/>
    </source>
</evidence>
<dbReference type="Proteomes" id="UP000822688">
    <property type="component" value="Chromosome 5"/>
</dbReference>
<evidence type="ECO:0000259" key="9">
    <source>
        <dbReference type="Pfam" id="PF13967"/>
    </source>
</evidence>
<feature type="transmembrane region" description="Helical" evidence="7">
    <location>
        <begin position="146"/>
        <end position="168"/>
    </location>
</feature>
<evidence type="ECO:0000256" key="5">
    <source>
        <dbReference type="ARBA" id="ARBA00022989"/>
    </source>
</evidence>
<dbReference type="Pfam" id="PF13967">
    <property type="entry name" value="RSN1_TM"/>
    <property type="match status" value="1"/>
</dbReference>
<feature type="domain" description="CSC1/OSCA1-like 7TM region" evidence="8">
    <location>
        <begin position="367"/>
        <end position="645"/>
    </location>
</feature>
<feature type="domain" description="CSC1/OSCA1-like N-terminal transmembrane" evidence="9">
    <location>
        <begin position="6"/>
        <end position="166"/>
    </location>
</feature>
<evidence type="ECO:0000256" key="6">
    <source>
        <dbReference type="ARBA" id="ARBA00023136"/>
    </source>
</evidence>
<dbReference type="Pfam" id="PF02714">
    <property type="entry name" value="RSN1_7TM"/>
    <property type="match status" value="1"/>
</dbReference>
<feature type="domain" description="CSC1/OSCA1-like cytosolic" evidence="10">
    <location>
        <begin position="188"/>
        <end position="355"/>
    </location>
</feature>